<feature type="compositionally biased region" description="Acidic residues" evidence="1">
    <location>
        <begin position="173"/>
        <end position="185"/>
    </location>
</feature>
<protein>
    <submittedName>
        <fullName evidence="2">Uncharacterized protein</fullName>
    </submittedName>
</protein>
<proteinExistence type="predicted"/>
<reference evidence="3" key="1">
    <citation type="journal article" date="2019" name="Int. J. Syst. Evol. Microbiol.">
        <title>The Global Catalogue of Microorganisms (GCM) 10K type strain sequencing project: providing services to taxonomists for standard genome sequencing and annotation.</title>
        <authorList>
            <consortium name="The Broad Institute Genomics Platform"/>
            <consortium name="The Broad Institute Genome Sequencing Center for Infectious Disease"/>
            <person name="Wu L."/>
            <person name="Ma J."/>
        </authorList>
    </citation>
    <scope>NUCLEOTIDE SEQUENCE [LARGE SCALE GENOMIC DNA]</scope>
    <source>
        <strain evidence="3">CGMCC 4.7152</strain>
    </source>
</reference>
<evidence type="ECO:0000313" key="3">
    <source>
        <dbReference type="Proteomes" id="UP001595912"/>
    </source>
</evidence>
<dbReference type="RefSeq" id="WP_380115871.1">
    <property type="nucleotide sequence ID" value="NZ_JBHSIU010000018.1"/>
</dbReference>
<name>A0ABV9VSR2_9ACTN</name>
<feature type="compositionally biased region" description="Basic and acidic residues" evidence="1">
    <location>
        <begin position="144"/>
        <end position="161"/>
    </location>
</feature>
<sequence length="205" mass="22622">MNCRTQVALAAGIGYLLGRQRKLRWGLLLAAAAASGRLGRPGGLLQHGVRALGSLPEIGKLGELGAPLVEATKDAARAAVTGRIDSVSGRLRERADTLREPRKARKQEQRPEDREPVDEERERPPRRPRAAAREPEWDDEEENASPRERGERGERGDDRSARQGARQSPPPAEDYEHEDDEEEDKEPVAAGARTGGRPPVRRREG</sequence>
<dbReference type="Proteomes" id="UP001595912">
    <property type="component" value="Unassembled WGS sequence"/>
</dbReference>
<evidence type="ECO:0000256" key="1">
    <source>
        <dbReference type="SAM" id="MobiDB-lite"/>
    </source>
</evidence>
<feature type="region of interest" description="Disordered" evidence="1">
    <location>
        <begin position="91"/>
        <end position="205"/>
    </location>
</feature>
<gene>
    <name evidence="2" type="ORF">ACFPIJ_16560</name>
</gene>
<feature type="compositionally biased region" description="Basic and acidic residues" evidence="1">
    <location>
        <begin position="91"/>
        <end position="135"/>
    </location>
</feature>
<dbReference type="EMBL" id="JBHSIU010000018">
    <property type="protein sequence ID" value="MFC4999442.1"/>
    <property type="molecule type" value="Genomic_DNA"/>
</dbReference>
<keyword evidence="3" id="KW-1185">Reference proteome</keyword>
<evidence type="ECO:0000313" key="2">
    <source>
        <dbReference type="EMBL" id="MFC4999442.1"/>
    </source>
</evidence>
<accession>A0ABV9VSR2</accession>
<comment type="caution">
    <text evidence="2">The sequence shown here is derived from an EMBL/GenBank/DDBJ whole genome shotgun (WGS) entry which is preliminary data.</text>
</comment>
<organism evidence="2 3">
    <name type="scientific">Dactylosporangium cerinum</name>
    <dbReference type="NCBI Taxonomy" id="1434730"/>
    <lineage>
        <taxon>Bacteria</taxon>
        <taxon>Bacillati</taxon>
        <taxon>Actinomycetota</taxon>
        <taxon>Actinomycetes</taxon>
        <taxon>Micromonosporales</taxon>
        <taxon>Micromonosporaceae</taxon>
        <taxon>Dactylosporangium</taxon>
    </lineage>
</organism>